<dbReference type="InterPro" id="IPR003439">
    <property type="entry name" value="ABC_transporter-like_ATP-bd"/>
</dbReference>
<keyword evidence="2" id="KW-0547">Nucleotide-binding</keyword>
<dbReference type="PROSITE" id="PS50893">
    <property type="entry name" value="ABC_TRANSPORTER_2"/>
    <property type="match status" value="1"/>
</dbReference>
<evidence type="ECO:0000256" key="1">
    <source>
        <dbReference type="ARBA" id="ARBA00022448"/>
    </source>
</evidence>
<dbReference type="InterPro" id="IPR027417">
    <property type="entry name" value="P-loop_NTPase"/>
</dbReference>
<dbReference type="CDD" id="cd03230">
    <property type="entry name" value="ABC_DR_subfamily_A"/>
    <property type="match status" value="1"/>
</dbReference>
<evidence type="ECO:0000313" key="6">
    <source>
        <dbReference type="Proteomes" id="UP000198948"/>
    </source>
</evidence>
<evidence type="ECO:0000313" key="5">
    <source>
        <dbReference type="EMBL" id="SER82673.1"/>
    </source>
</evidence>
<protein>
    <submittedName>
        <fullName evidence="5">ABC-type multidrug transport system, ATPase component</fullName>
    </submittedName>
</protein>
<dbReference type="GO" id="GO:0016887">
    <property type="term" value="F:ATP hydrolysis activity"/>
    <property type="evidence" value="ECO:0007669"/>
    <property type="project" value="InterPro"/>
</dbReference>
<dbReference type="Pfam" id="PF00005">
    <property type="entry name" value="ABC_tran"/>
    <property type="match status" value="1"/>
</dbReference>
<reference evidence="5 6" key="1">
    <citation type="submission" date="2016-10" db="EMBL/GenBank/DDBJ databases">
        <authorList>
            <person name="de Groot N.N."/>
        </authorList>
    </citation>
    <scope>NUCLEOTIDE SEQUENCE [LARGE SCALE GENOMIC DNA]</scope>
    <source>
        <strain evidence="5 6">DSM 13760</strain>
    </source>
</reference>
<sequence>MIEVKNLTKDYGNGAGARNVNLVAKPGEITVLLGSNGAGKSTTIKSIIGLLKFKGEIEICGHQNLSVEAKKSFGYIPETPVLYDLLSIQEHIDFIGNAYNVPNYQAEADKYLSIFRLTEKRKSVAKELSKGMRQKLSMTLALMIHPKALLVDEPMMGLDPKSIQDTLDILVALKNEGVSILMSTHIIDMVEEVWDSAYIMKQGEMVKHVDRRDLTTQSLKDLFFELDRAGEPNEQFD</sequence>
<proteinExistence type="predicted"/>
<dbReference type="PANTHER" id="PTHR42939">
    <property type="entry name" value="ABC TRANSPORTER ATP-BINDING PROTEIN ALBC-RELATED"/>
    <property type="match status" value="1"/>
</dbReference>
<dbReference type="Gene3D" id="3.40.50.300">
    <property type="entry name" value="P-loop containing nucleotide triphosphate hydrolases"/>
    <property type="match status" value="1"/>
</dbReference>
<dbReference type="STRING" id="142588.SAMN04488559_10727"/>
<dbReference type="OrthoDB" id="9804819at2"/>
<dbReference type="GO" id="GO:0005524">
    <property type="term" value="F:ATP binding"/>
    <property type="evidence" value="ECO:0007669"/>
    <property type="project" value="UniProtKB-KW"/>
</dbReference>
<evidence type="ECO:0000256" key="3">
    <source>
        <dbReference type="ARBA" id="ARBA00022840"/>
    </source>
</evidence>
<dbReference type="Proteomes" id="UP000198948">
    <property type="component" value="Unassembled WGS sequence"/>
</dbReference>
<evidence type="ECO:0000256" key="2">
    <source>
        <dbReference type="ARBA" id="ARBA00022741"/>
    </source>
</evidence>
<feature type="domain" description="ABC transporter" evidence="4">
    <location>
        <begin position="2"/>
        <end position="227"/>
    </location>
</feature>
<evidence type="ECO:0000259" key="4">
    <source>
        <dbReference type="PROSITE" id="PS50893"/>
    </source>
</evidence>
<dbReference type="RefSeq" id="WP_092651736.1">
    <property type="nucleotide sequence ID" value="NZ_FOHA01000007.1"/>
</dbReference>
<dbReference type="SMART" id="SM00382">
    <property type="entry name" value="AAA"/>
    <property type="match status" value="1"/>
</dbReference>
<keyword evidence="6" id="KW-1185">Reference proteome</keyword>
<dbReference type="PANTHER" id="PTHR42939:SF1">
    <property type="entry name" value="ABC TRANSPORTER ATP-BINDING PROTEIN ALBC-RELATED"/>
    <property type="match status" value="1"/>
</dbReference>
<accession>A0A1H9SE87</accession>
<dbReference type="InterPro" id="IPR003593">
    <property type="entry name" value="AAA+_ATPase"/>
</dbReference>
<dbReference type="AlphaFoldDB" id="A0A1H9SE87"/>
<dbReference type="InterPro" id="IPR051782">
    <property type="entry name" value="ABC_Transporter_VariousFunc"/>
</dbReference>
<name>A0A1H9SE87_9LACT</name>
<keyword evidence="1" id="KW-0813">Transport</keyword>
<gene>
    <name evidence="5" type="ORF">SAMN04488559_10727</name>
</gene>
<organism evidence="5 6">
    <name type="scientific">Isobaculum melis</name>
    <dbReference type="NCBI Taxonomy" id="142588"/>
    <lineage>
        <taxon>Bacteria</taxon>
        <taxon>Bacillati</taxon>
        <taxon>Bacillota</taxon>
        <taxon>Bacilli</taxon>
        <taxon>Lactobacillales</taxon>
        <taxon>Carnobacteriaceae</taxon>
        <taxon>Isobaculum</taxon>
    </lineage>
</organism>
<dbReference type="SUPFAM" id="SSF52540">
    <property type="entry name" value="P-loop containing nucleoside triphosphate hydrolases"/>
    <property type="match status" value="1"/>
</dbReference>
<keyword evidence="3" id="KW-0067">ATP-binding</keyword>
<dbReference type="EMBL" id="FOHA01000007">
    <property type="protein sequence ID" value="SER82673.1"/>
    <property type="molecule type" value="Genomic_DNA"/>
</dbReference>